<proteinExistence type="predicted"/>
<name>A0A497JIP8_9ARCH</name>
<dbReference type="Proteomes" id="UP000278031">
    <property type="component" value="Unassembled WGS sequence"/>
</dbReference>
<reference evidence="1 2" key="1">
    <citation type="submission" date="2018-06" db="EMBL/GenBank/DDBJ databases">
        <title>Extensive metabolic versatility and redundancy in microbially diverse, dynamic hydrothermal sediments.</title>
        <authorList>
            <person name="Dombrowski N."/>
            <person name="Teske A."/>
            <person name="Baker B.J."/>
        </authorList>
    </citation>
    <scope>NUCLEOTIDE SEQUENCE [LARGE SCALE GENOMIC DNA]</scope>
    <source>
        <strain evidence="1">B51_G17</strain>
    </source>
</reference>
<sequence>SCTVGKPNAIEITLKANKATTATINLFSKKEPIIVSFGGYEIDKFTELKMPQAKSAQQKVSVQLEALKEKKVRVYFSCESAGTGFINAKIVSSNLTISKEFVFEIIEEKPMRISFSEKILRNEKFKLTAVDSLGNPITNARIRIYSSVEKTLLKEIVGNNTLDRGLNGRYSFTANLMPGVYILKVKAKGYKQVESTFTVGTTGIIKIPEEIKVKLSLQERKKSIPIEIENLTDELVSNVGYELNKGMFDERFKVSIKGSEKIPPRGKIVAILNVEFAEESKEYATAELSLVVSGTVTNYYTKSTSIIKLSYNEKLDPRCLEFSPKKLETVMVATRNLKQNAKEIEFKVKNNCETSIYLTPVFSKSRYLQIVAENIQLRPGEERKFVVTVKPTMNLIVDGIEQEETVRIRFESPQLSKTLPVLVRFWRPEFALEMPSFMEINIAQPSPQEIAVVGQEIFIRNAGVAAIENIQLSIKPKSVAGLTFSIYPTHTEFPPVLRPGEILMPSPVLEIKGSKIKSQDVVAELTVTGNVQRKRFVLGKTKILVHASAPSCLKVQERSFTFKSNVIAGMEGKELTIVNYCSEEARIANLTYPDLGGNLLVLKPLGTNIIMPGAEAKFILELHRKQPLPKFEGFFFINALLIRSNTWIRSDPVPLKIQLSLKAAFEGVSTQKIRVPMCEDMKQKVEVAFPKFSSDCSNGYCDAVQLAEFIAEKILRIVKKVEAQAKKVNKEAANVPGIGNYRSFASLGVEEETFDVYLMHDVLAPRLLEHIINKKNSLAKLQRFMVDYATYQTFLGLRGSTYGNKILLDAENKFYGCGYYNVEITGSVPVWYGKLLTEQMIVFVKVGKRQITEECRTNKIQNIMNFIPLDRGLSVESPHATWLAIIN</sequence>
<dbReference type="EMBL" id="QMWP01000117">
    <property type="protein sequence ID" value="RLG69703.1"/>
    <property type="molecule type" value="Genomic_DNA"/>
</dbReference>
<dbReference type="InterPro" id="IPR008969">
    <property type="entry name" value="CarboxyPept-like_regulatory"/>
</dbReference>
<evidence type="ECO:0000313" key="1">
    <source>
        <dbReference type="EMBL" id="RLG69703.1"/>
    </source>
</evidence>
<comment type="caution">
    <text evidence="1">The sequence shown here is derived from an EMBL/GenBank/DDBJ whole genome shotgun (WGS) entry which is preliminary data.</text>
</comment>
<accession>A0A497JIP8</accession>
<feature type="non-terminal residue" evidence="1">
    <location>
        <position position="1"/>
    </location>
</feature>
<dbReference type="Gene3D" id="2.60.40.1120">
    <property type="entry name" value="Carboxypeptidase-like, regulatory domain"/>
    <property type="match status" value="1"/>
</dbReference>
<evidence type="ECO:0000313" key="2">
    <source>
        <dbReference type="Proteomes" id="UP000278031"/>
    </source>
</evidence>
<dbReference type="SUPFAM" id="SSF49464">
    <property type="entry name" value="Carboxypeptidase regulatory domain-like"/>
    <property type="match status" value="1"/>
</dbReference>
<protein>
    <submittedName>
        <fullName evidence="1">Uncharacterized protein</fullName>
    </submittedName>
</protein>
<organism evidence="1 2">
    <name type="scientific">Candidatus Iainarchaeum sp</name>
    <dbReference type="NCBI Taxonomy" id="3101447"/>
    <lineage>
        <taxon>Archaea</taxon>
        <taxon>Candidatus Iainarchaeota</taxon>
        <taxon>Candidatus Iainarchaeia</taxon>
        <taxon>Candidatus Iainarchaeales</taxon>
        <taxon>Candidatus Iainarchaeaceae</taxon>
        <taxon>Candidatus Iainarchaeum</taxon>
    </lineage>
</organism>
<dbReference type="AlphaFoldDB" id="A0A497JIP8"/>
<gene>
    <name evidence="1" type="ORF">DRO04_03005</name>
</gene>
<feature type="non-terminal residue" evidence="1">
    <location>
        <position position="887"/>
    </location>
</feature>